<evidence type="ECO:0000313" key="7">
    <source>
        <dbReference type="EMBL" id="RCW34638.1"/>
    </source>
</evidence>
<organism evidence="7 8">
    <name type="scientific">Marinobacter nauticus</name>
    <name type="common">Marinobacter hydrocarbonoclasticus</name>
    <name type="synonym">Marinobacter aquaeolei</name>
    <dbReference type="NCBI Taxonomy" id="2743"/>
    <lineage>
        <taxon>Bacteria</taxon>
        <taxon>Pseudomonadati</taxon>
        <taxon>Pseudomonadota</taxon>
        <taxon>Gammaproteobacteria</taxon>
        <taxon>Pseudomonadales</taxon>
        <taxon>Marinobacteraceae</taxon>
        <taxon>Marinobacter</taxon>
    </lineage>
</organism>
<dbReference type="Gene3D" id="1.10.10.60">
    <property type="entry name" value="Homeodomain-like"/>
    <property type="match status" value="1"/>
</dbReference>
<dbReference type="GO" id="GO:0003700">
    <property type="term" value="F:DNA-binding transcription factor activity"/>
    <property type="evidence" value="ECO:0007669"/>
    <property type="project" value="InterPro"/>
</dbReference>
<protein>
    <submittedName>
        <fullName evidence="7">AraC family transcriptional regulator</fullName>
    </submittedName>
</protein>
<accession>A0A368V0L6</accession>
<dbReference type="InterPro" id="IPR018062">
    <property type="entry name" value="HTH_AraC-typ_CS"/>
</dbReference>
<dbReference type="InterPro" id="IPR009057">
    <property type="entry name" value="Homeodomain-like_sf"/>
</dbReference>
<dbReference type="Pfam" id="PF12852">
    <property type="entry name" value="Cupin_6"/>
    <property type="match status" value="1"/>
</dbReference>
<name>A0A368V0L6_MARNT</name>
<dbReference type="InterPro" id="IPR011051">
    <property type="entry name" value="RmlC_Cupin_sf"/>
</dbReference>
<dbReference type="InterPro" id="IPR032783">
    <property type="entry name" value="AraC_lig"/>
</dbReference>
<dbReference type="Proteomes" id="UP000253065">
    <property type="component" value="Unassembled WGS sequence"/>
</dbReference>
<gene>
    <name evidence="7" type="ORF">DET51_1058</name>
    <name evidence="6" type="ORF">DET64_1058</name>
</gene>
<evidence type="ECO:0000256" key="1">
    <source>
        <dbReference type="ARBA" id="ARBA00023015"/>
    </source>
</evidence>
<dbReference type="SUPFAM" id="SSF51182">
    <property type="entry name" value="RmlC-like cupins"/>
    <property type="match status" value="1"/>
</dbReference>
<evidence type="ECO:0000313" key="8">
    <source>
        <dbReference type="Proteomes" id="UP000252795"/>
    </source>
</evidence>
<evidence type="ECO:0000256" key="4">
    <source>
        <dbReference type="ARBA" id="ARBA00037345"/>
    </source>
</evidence>
<dbReference type="InterPro" id="IPR050204">
    <property type="entry name" value="AraC_XylS_family_regulators"/>
</dbReference>
<proteinExistence type="predicted"/>
<reference evidence="7 8" key="1">
    <citation type="submission" date="2018-07" db="EMBL/GenBank/DDBJ databases">
        <title>Freshwater and sediment microbial communities from various areas in North America, analyzing microbe dynamics in response to fracking.</title>
        <authorList>
            <person name="Lamendella R."/>
        </authorList>
    </citation>
    <scope>NUCLEOTIDE SEQUENCE [LARGE SCALE GENOMIC DNA]</scope>
    <source>
        <strain evidence="7 8">114E</strain>
        <strain evidence="6 9">114E_o</strain>
    </source>
</reference>
<dbReference type="PANTHER" id="PTHR46796:SF7">
    <property type="entry name" value="ARAC FAMILY TRANSCRIPTIONAL REGULATOR"/>
    <property type="match status" value="1"/>
</dbReference>
<dbReference type="PANTHER" id="PTHR46796">
    <property type="entry name" value="HTH-TYPE TRANSCRIPTIONAL ACTIVATOR RHAS-RELATED"/>
    <property type="match status" value="1"/>
</dbReference>
<dbReference type="GO" id="GO:0043565">
    <property type="term" value="F:sequence-specific DNA binding"/>
    <property type="evidence" value="ECO:0007669"/>
    <property type="project" value="InterPro"/>
</dbReference>
<feature type="domain" description="HTH araC/xylS-type" evidence="5">
    <location>
        <begin position="227"/>
        <end position="325"/>
    </location>
</feature>
<keyword evidence="9" id="KW-1185">Reference proteome</keyword>
<dbReference type="Pfam" id="PF12833">
    <property type="entry name" value="HTH_18"/>
    <property type="match status" value="1"/>
</dbReference>
<dbReference type="EMBL" id="QPJB01000005">
    <property type="protein sequence ID" value="RCW34638.1"/>
    <property type="molecule type" value="Genomic_DNA"/>
</dbReference>
<dbReference type="AlphaFoldDB" id="A0A368V0L6"/>
<evidence type="ECO:0000259" key="5">
    <source>
        <dbReference type="PROSITE" id="PS01124"/>
    </source>
</evidence>
<dbReference type="EMBL" id="QNSA01000005">
    <property type="protein sequence ID" value="RBP73888.1"/>
    <property type="molecule type" value="Genomic_DNA"/>
</dbReference>
<dbReference type="PROSITE" id="PS00041">
    <property type="entry name" value="HTH_ARAC_FAMILY_1"/>
    <property type="match status" value="1"/>
</dbReference>
<dbReference type="PROSITE" id="PS01124">
    <property type="entry name" value="HTH_ARAC_FAMILY_2"/>
    <property type="match status" value="1"/>
</dbReference>
<keyword evidence="2" id="KW-0238">DNA-binding</keyword>
<dbReference type="SUPFAM" id="SSF46689">
    <property type="entry name" value="Homeodomain-like"/>
    <property type="match status" value="2"/>
</dbReference>
<dbReference type="RefSeq" id="WP_113879613.1">
    <property type="nucleotide sequence ID" value="NZ_QNSA01000005.1"/>
</dbReference>
<evidence type="ECO:0000313" key="9">
    <source>
        <dbReference type="Proteomes" id="UP000253065"/>
    </source>
</evidence>
<dbReference type="SMART" id="SM00342">
    <property type="entry name" value="HTH_ARAC"/>
    <property type="match status" value="1"/>
</dbReference>
<keyword evidence="1" id="KW-0805">Transcription regulation</keyword>
<evidence type="ECO:0000313" key="6">
    <source>
        <dbReference type="EMBL" id="RBP73888.1"/>
    </source>
</evidence>
<comment type="function">
    <text evidence="4">Regulatory protein of the TOL plasmid xyl operons. XylS activates the xylXYZLTEGFJQKIH operon required for the degradation of toluene, m-xylene and p-xylene.</text>
</comment>
<sequence>MIPELERRMPTTSDPLGETLCSLRMDGIVYATAELITPWGMEMPPLGGKMMFHIVTQGSCWLRFKDRDSLLLKTGDMALVPKGEGHCISHSNNQPCEPFFDIPVTRLTDRFEFMRYGGAGTEEQRTGEEETRLTCGVLGFDQIAAQKLIRELPQCIHIKGDDGALPAQLTTLIQLMEQEARALSPGGVTVMAHLADIIVIQAIRHWINSSTEASKGWLGALKDPKLGKALAAIHAHPEAGWTVSRLARHAGMSRSGFSARFTEVIGTSVKQYLTEWRMNLARLRIGQSPVTLTELAEELGYQSEAAFSRAYKRVFGVPPLRRKGCER</sequence>
<keyword evidence="3" id="KW-0804">Transcription</keyword>
<evidence type="ECO:0000256" key="3">
    <source>
        <dbReference type="ARBA" id="ARBA00023163"/>
    </source>
</evidence>
<evidence type="ECO:0000256" key="2">
    <source>
        <dbReference type="ARBA" id="ARBA00023125"/>
    </source>
</evidence>
<dbReference type="Proteomes" id="UP000252795">
    <property type="component" value="Unassembled WGS sequence"/>
</dbReference>
<dbReference type="GO" id="GO:0009893">
    <property type="term" value="P:positive regulation of metabolic process"/>
    <property type="evidence" value="ECO:0007669"/>
    <property type="project" value="UniProtKB-ARBA"/>
</dbReference>
<comment type="caution">
    <text evidence="7">The sequence shown here is derived from an EMBL/GenBank/DDBJ whole genome shotgun (WGS) entry which is preliminary data.</text>
</comment>
<dbReference type="InterPro" id="IPR018060">
    <property type="entry name" value="HTH_AraC"/>
</dbReference>